<dbReference type="VEuPathDB" id="VectorBase:GPAI021514"/>
<reference evidence="1" key="2">
    <citation type="submission" date="2020-05" db="UniProtKB">
        <authorList>
            <consortium name="EnsemblMetazoa"/>
        </authorList>
    </citation>
    <scope>IDENTIFICATION</scope>
    <source>
        <strain evidence="1">IAEA</strain>
    </source>
</reference>
<reference evidence="2" key="1">
    <citation type="submission" date="2014-03" db="EMBL/GenBank/DDBJ databases">
        <authorList>
            <person name="Aksoy S."/>
            <person name="Warren W."/>
            <person name="Wilson R.K."/>
        </authorList>
    </citation>
    <scope>NUCLEOTIDE SEQUENCE [LARGE SCALE GENOMIC DNA]</scope>
    <source>
        <strain evidence="2">IAEA</strain>
    </source>
</reference>
<proteinExistence type="predicted"/>
<sequence>MTEVDSPGIIRHEQGENGDDIINMEEIYEGSSFNLKEKNKQCPETNEIVNENALVCRSEAKQNFVRNCITTLLDLTQQLKASGNASGVDNSMEQPQNILDYEAGYMVPSVCQVAYWKIEMYWYGLHSVERNQLNAPIFDIKTTKLAETLTTITLSQNIMLVFIDYDDDGDDNSGVNFFVKKIKNKRVRNMLSWDNRCAQRTTRAEMFLPLNHTVIDVYCTGLVTQFTKKVMGLDAYRAMKNSGKTKKQTSNSQFLNIVRAECVGCVVLDVTPGNSLYKE</sequence>
<dbReference type="Proteomes" id="UP000092445">
    <property type="component" value="Unassembled WGS sequence"/>
</dbReference>
<dbReference type="AlphaFoldDB" id="A0A1A9ZQ32"/>
<organism evidence="1 2">
    <name type="scientific">Glossina pallidipes</name>
    <name type="common">Tsetse fly</name>
    <dbReference type="NCBI Taxonomy" id="7398"/>
    <lineage>
        <taxon>Eukaryota</taxon>
        <taxon>Metazoa</taxon>
        <taxon>Ecdysozoa</taxon>
        <taxon>Arthropoda</taxon>
        <taxon>Hexapoda</taxon>
        <taxon>Insecta</taxon>
        <taxon>Pterygota</taxon>
        <taxon>Neoptera</taxon>
        <taxon>Endopterygota</taxon>
        <taxon>Diptera</taxon>
        <taxon>Brachycera</taxon>
        <taxon>Muscomorpha</taxon>
        <taxon>Hippoboscoidea</taxon>
        <taxon>Glossinidae</taxon>
        <taxon>Glossina</taxon>
    </lineage>
</organism>
<keyword evidence="2" id="KW-1185">Reference proteome</keyword>
<evidence type="ECO:0000313" key="2">
    <source>
        <dbReference type="Proteomes" id="UP000092445"/>
    </source>
</evidence>
<accession>A0A1A9ZQ32</accession>
<protein>
    <submittedName>
        <fullName evidence="1">Uncharacterized protein</fullName>
    </submittedName>
</protein>
<name>A0A1A9ZQ32_GLOPL</name>
<dbReference type="EnsemblMetazoa" id="GPAI021514-RA">
    <property type="protein sequence ID" value="GPAI021514-PA"/>
    <property type="gene ID" value="GPAI021514"/>
</dbReference>
<evidence type="ECO:0000313" key="1">
    <source>
        <dbReference type="EnsemblMetazoa" id="GPAI021514-PA"/>
    </source>
</evidence>